<dbReference type="InterPro" id="IPR003305">
    <property type="entry name" value="CenC_carb-bd"/>
</dbReference>
<comment type="caution">
    <text evidence="3">The sequence shown here is derived from an EMBL/GenBank/DDBJ whole genome shotgun (WGS) entry which is preliminary data.</text>
</comment>
<feature type="domain" description="CBM-cenC" evidence="2">
    <location>
        <begin position="39"/>
        <end position="157"/>
    </location>
</feature>
<evidence type="ECO:0000313" key="3">
    <source>
        <dbReference type="EMBL" id="MCB2380010.1"/>
    </source>
</evidence>
<dbReference type="SUPFAM" id="SSF49785">
    <property type="entry name" value="Galactose-binding domain-like"/>
    <property type="match status" value="1"/>
</dbReference>
<name>A0ABS8AHU6_9BACT</name>
<evidence type="ECO:0000313" key="4">
    <source>
        <dbReference type="Proteomes" id="UP001165297"/>
    </source>
</evidence>
<protein>
    <recommendedName>
        <fullName evidence="2">CBM-cenC domain-containing protein</fullName>
    </recommendedName>
</protein>
<dbReference type="Proteomes" id="UP001165297">
    <property type="component" value="Unassembled WGS sequence"/>
</dbReference>
<gene>
    <name evidence="3" type="ORF">LGH70_20620</name>
</gene>
<evidence type="ECO:0000256" key="1">
    <source>
        <dbReference type="ARBA" id="ARBA00022801"/>
    </source>
</evidence>
<reference evidence="3" key="1">
    <citation type="submission" date="2021-10" db="EMBL/GenBank/DDBJ databases">
        <authorList>
            <person name="Dean J.D."/>
            <person name="Kim M.K."/>
            <person name="Newey C.N."/>
            <person name="Stoker T.S."/>
            <person name="Thompson D.W."/>
            <person name="Grose J.H."/>
        </authorList>
    </citation>
    <scope>NUCLEOTIDE SEQUENCE</scope>
    <source>
        <strain evidence="3">BT635</strain>
    </source>
</reference>
<dbReference type="Pfam" id="PF02018">
    <property type="entry name" value="CBM_4_9"/>
    <property type="match status" value="1"/>
</dbReference>
<dbReference type="PROSITE" id="PS51257">
    <property type="entry name" value="PROKAR_LIPOPROTEIN"/>
    <property type="match status" value="1"/>
</dbReference>
<dbReference type="RefSeq" id="WP_226189631.1">
    <property type="nucleotide sequence ID" value="NZ_JAJADQ010000013.1"/>
</dbReference>
<proteinExistence type="predicted"/>
<dbReference type="Gene3D" id="2.60.120.260">
    <property type="entry name" value="Galactose-binding domain-like"/>
    <property type="match status" value="1"/>
</dbReference>
<dbReference type="InterPro" id="IPR008979">
    <property type="entry name" value="Galactose-bd-like_sf"/>
</dbReference>
<dbReference type="EMBL" id="JAJADQ010000013">
    <property type="protein sequence ID" value="MCB2380010.1"/>
    <property type="molecule type" value="Genomic_DNA"/>
</dbReference>
<sequence>MRSSSFCLVLLLFAAACSQKKNEQADDTKGKALLSTSYENLEGWVPENASLTKEKAHTGNYSVKVDPAIEFGLTYVNKLGRLSPTRSNKLRLKAWYMLTKPGKASLVFQIVNPDNTSTNAFYEKISLEKVGDWTEVSQVLTLPPVIDPASEVRVYLWRDEATGASYLDDVELTVEP</sequence>
<accession>A0ABS8AHU6</accession>
<organism evidence="3 4">
    <name type="scientific">Hymenobacter nitidus</name>
    <dbReference type="NCBI Taxonomy" id="2880929"/>
    <lineage>
        <taxon>Bacteria</taxon>
        <taxon>Pseudomonadati</taxon>
        <taxon>Bacteroidota</taxon>
        <taxon>Cytophagia</taxon>
        <taxon>Cytophagales</taxon>
        <taxon>Hymenobacteraceae</taxon>
        <taxon>Hymenobacter</taxon>
    </lineage>
</organism>
<keyword evidence="4" id="KW-1185">Reference proteome</keyword>
<keyword evidence="1" id="KW-0378">Hydrolase</keyword>
<evidence type="ECO:0000259" key="2">
    <source>
        <dbReference type="Pfam" id="PF02018"/>
    </source>
</evidence>